<feature type="binding site" evidence="8">
    <location>
        <position position="387"/>
    </location>
    <ligand>
        <name>Zn(2+)</name>
        <dbReference type="ChEBI" id="CHEBI:29105"/>
        <label>2</label>
    </ligand>
</feature>
<keyword evidence="7 8" id="KW-0238">DNA-binding</keyword>
<evidence type="ECO:0000256" key="7">
    <source>
        <dbReference type="ARBA" id="ARBA00023125"/>
    </source>
</evidence>
<evidence type="ECO:0000256" key="6">
    <source>
        <dbReference type="ARBA" id="ARBA00022840"/>
    </source>
</evidence>
<keyword evidence="4 8" id="KW-0547">Nucleotide-binding</keyword>
<evidence type="ECO:0000259" key="9">
    <source>
        <dbReference type="Pfam" id="PF17764"/>
    </source>
</evidence>
<feature type="binding site" evidence="8">
    <location>
        <position position="390"/>
    </location>
    <ligand>
        <name>Zn(2+)</name>
        <dbReference type="ChEBI" id="CHEBI:29105"/>
        <label>2</label>
    </ligand>
</feature>
<dbReference type="PANTHER" id="PTHR30580:SF0">
    <property type="entry name" value="PRIMOSOMAL PROTEIN N"/>
    <property type="match status" value="1"/>
</dbReference>
<evidence type="ECO:0000256" key="1">
    <source>
        <dbReference type="ARBA" id="ARBA00022515"/>
    </source>
</evidence>
<keyword evidence="3 8" id="KW-0479">Metal-binding</keyword>
<comment type="caution">
    <text evidence="8">As this protein does not have any detectable helicase domains, it probably does not have helicase activity.</text>
</comment>
<proteinExistence type="inferred from homology"/>
<dbReference type="GO" id="GO:0005524">
    <property type="term" value="F:ATP binding"/>
    <property type="evidence" value="ECO:0007669"/>
    <property type="project" value="UniProtKB-UniRule"/>
</dbReference>
<evidence type="ECO:0000313" key="11">
    <source>
        <dbReference type="Proteomes" id="UP000380867"/>
    </source>
</evidence>
<accession>A0A5M4FK09</accession>
<sequence>MVDSGLAHLDRLFDYLVPTTLAAKTVPGCRVKVRFAGRLVDGFVVERVDATEHVGRLAFLAKVVSPEPVLHPEVLSLARAVADRYAGTLGDVLRLAIPPRHARAEGLRATPAEGALPVGSAAGWQTYAHGLGFVAALRAGERPRAWWGAIPGQDPAQLVAEAVLATLGSGRGAVVCVPDIRDVARWDAVFTEVLGEGRHVALTAAGEAADRYAAFLAASRGDVQVVLGTRAAAFAPVKHLGLVAMWDDGDDLFAEPRSPYPHAREVLLLRATAQDTAVLMGGYARTAEGQSLVDSGWCSELVADQRARRKAWPRLTVTDGSVDGSAPVRLPQEAFRAIRGADGAVLIQVPRRGYRESLSCQTCRQPARCEACQGPLGQPSASAPVACRWCGRDASPWACPHCQGTELRSPVVGALRTAEEFARAFPDLEVVTSGGQTILDRVEPGRRLVLATPGAEPHVPGGYAVVILLDTWLMLAREDVRVEEESHRRWFNALALAGPGAIAVAVGDAQTLQALVRADPAGFAARELAGRAETHLPPTARLATVDGPDEVLANLANRIWTPNTEILGPVPVDARSTEAGERLILRAPRREGADLAAALSALAAERSAAKQPGLRIQVDPLSL</sequence>
<name>A0A5M4FK09_9ACTN</name>
<dbReference type="HAMAP" id="MF_00983">
    <property type="entry name" value="PriA"/>
    <property type="match status" value="1"/>
</dbReference>
<keyword evidence="6 8" id="KW-0067">ATP-binding</keyword>
<dbReference type="InterPro" id="IPR042115">
    <property type="entry name" value="PriA_3primeBD_sf"/>
</dbReference>
<keyword evidence="1 8" id="KW-0639">Primosome</keyword>
<reference evidence="10" key="1">
    <citation type="submission" date="2019-09" db="EMBL/GenBank/DDBJ databases">
        <authorList>
            <person name="Li J."/>
        </authorList>
    </citation>
    <scope>NUCLEOTIDE SEQUENCE [LARGE SCALE GENOMIC DNA]</scope>
    <source>
        <strain evidence="10">JCM 14732</strain>
    </source>
</reference>
<dbReference type="AlphaFoldDB" id="A0A5M4FK09"/>
<evidence type="ECO:0000313" key="10">
    <source>
        <dbReference type="EMBL" id="KAA1400420.1"/>
    </source>
</evidence>
<dbReference type="EMBL" id="SDPQ02000001">
    <property type="protein sequence ID" value="KAA1400420.1"/>
    <property type="molecule type" value="Genomic_DNA"/>
</dbReference>
<comment type="similarity">
    <text evidence="8">Belongs to the helicase family. PriA subfamily.</text>
</comment>
<dbReference type="GO" id="GO:0006310">
    <property type="term" value="P:DNA recombination"/>
    <property type="evidence" value="ECO:0007669"/>
    <property type="project" value="InterPro"/>
</dbReference>
<dbReference type="GO" id="GO:1990077">
    <property type="term" value="C:primosome complex"/>
    <property type="evidence" value="ECO:0007669"/>
    <property type="project" value="UniProtKB-UniRule"/>
</dbReference>
<feature type="binding site" evidence="8">
    <location>
        <position position="369"/>
    </location>
    <ligand>
        <name>Zn(2+)</name>
        <dbReference type="ChEBI" id="CHEBI:29105"/>
        <label>2</label>
    </ligand>
</feature>
<gene>
    <name evidence="8" type="primary">priA</name>
    <name evidence="10" type="ORF">ESP70_000450</name>
</gene>
<comment type="caution">
    <text evidence="10">The sequence shown here is derived from an EMBL/GenBank/DDBJ whole genome shotgun (WGS) entry which is preliminary data.</text>
</comment>
<keyword evidence="11" id="KW-1185">Reference proteome</keyword>
<evidence type="ECO:0000256" key="4">
    <source>
        <dbReference type="ARBA" id="ARBA00022741"/>
    </source>
</evidence>
<dbReference type="PANTHER" id="PTHR30580">
    <property type="entry name" value="PRIMOSOMAL PROTEIN N"/>
    <property type="match status" value="1"/>
</dbReference>
<feature type="binding site" evidence="8">
    <location>
        <position position="402"/>
    </location>
    <ligand>
        <name>Zn(2+)</name>
        <dbReference type="ChEBI" id="CHEBI:29105"/>
        <label>1</label>
    </ligand>
</feature>
<feature type="binding site" evidence="8">
    <location>
        <position position="372"/>
    </location>
    <ligand>
        <name>Zn(2+)</name>
        <dbReference type="ChEBI" id="CHEBI:29105"/>
        <label>2</label>
    </ligand>
</feature>
<dbReference type="Gene3D" id="3.40.50.300">
    <property type="entry name" value="P-loop containing nucleotide triphosphate hydrolases"/>
    <property type="match status" value="1"/>
</dbReference>
<feature type="binding site" evidence="8">
    <location>
        <position position="360"/>
    </location>
    <ligand>
        <name>Zn(2+)</name>
        <dbReference type="ChEBI" id="CHEBI:29105"/>
        <label>1</label>
    </ligand>
</feature>
<comment type="function">
    <text evidence="8">Initiates the restart of stalled replication forks, which reloads the replicative helicase on sites other than the origin of replication. Recognizes and binds to abandoned replication forks and remodels them to uncover a helicase loading site. Promotes assembly of the primosome at these replication forks.</text>
</comment>
<evidence type="ECO:0000256" key="2">
    <source>
        <dbReference type="ARBA" id="ARBA00022705"/>
    </source>
</evidence>
<keyword evidence="5 8" id="KW-0862">Zinc</keyword>
<dbReference type="InterPro" id="IPR027417">
    <property type="entry name" value="P-loop_NTPase"/>
</dbReference>
<dbReference type="InterPro" id="IPR041222">
    <property type="entry name" value="PriA_3primeBD"/>
</dbReference>
<comment type="subunit">
    <text evidence="8">Component of the replication restart primosome.</text>
</comment>
<dbReference type="GO" id="GO:0006270">
    <property type="term" value="P:DNA replication initiation"/>
    <property type="evidence" value="ECO:0007669"/>
    <property type="project" value="TreeGrafter"/>
</dbReference>
<dbReference type="GO" id="GO:0043138">
    <property type="term" value="F:3'-5' DNA helicase activity"/>
    <property type="evidence" value="ECO:0007669"/>
    <property type="project" value="TreeGrafter"/>
</dbReference>
<organism evidence="10 11">
    <name type="scientific">Aeromicrobium ginsengisoli</name>
    <dbReference type="NCBI Taxonomy" id="363867"/>
    <lineage>
        <taxon>Bacteria</taxon>
        <taxon>Bacillati</taxon>
        <taxon>Actinomycetota</taxon>
        <taxon>Actinomycetes</taxon>
        <taxon>Propionibacteriales</taxon>
        <taxon>Nocardioidaceae</taxon>
        <taxon>Aeromicrobium</taxon>
    </lineage>
</organism>
<feature type="domain" description="Primosomal protein N' 3' DNA-binding" evidence="9">
    <location>
        <begin position="8"/>
        <end position="98"/>
    </location>
</feature>
<dbReference type="GO" id="GO:0008270">
    <property type="term" value="F:zinc ion binding"/>
    <property type="evidence" value="ECO:0007669"/>
    <property type="project" value="UniProtKB-UniRule"/>
</dbReference>
<dbReference type="Pfam" id="PF17764">
    <property type="entry name" value="PriA_3primeBD"/>
    <property type="match status" value="1"/>
</dbReference>
<comment type="cofactor">
    <cofactor evidence="8">
        <name>Zn(2+)</name>
        <dbReference type="ChEBI" id="CHEBI:29105"/>
    </cofactor>
    <text evidence="8">Binds 2 zinc ions per subunit.</text>
</comment>
<dbReference type="OrthoDB" id="3177118at2"/>
<evidence type="ECO:0000256" key="3">
    <source>
        <dbReference type="ARBA" id="ARBA00022723"/>
    </source>
</evidence>
<dbReference type="GO" id="GO:0003677">
    <property type="term" value="F:DNA binding"/>
    <property type="evidence" value="ECO:0007669"/>
    <property type="project" value="UniProtKB-UniRule"/>
</dbReference>
<feature type="binding site" evidence="8">
    <location>
        <position position="399"/>
    </location>
    <ligand>
        <name>Zn(2+)</name>
        <dbReference type="ChEBI" id="CHEBI:29105"/>
        <label>1</label>
    </ligand>
</feature>
<dbReference type="GO" id="GO:0006302">
    <property type="term" value="P:double-strand break repair"/>
    <property type="evidence" value="ECO:0007669"/>
    <property type="project" value="InterPro"/>
</dbReference>
<dbReference type="Proteomes" id="UP000380867">
    <property type="component" value="Unassembled WGS sequence"/>
</dbReference>
<dbReference type="GO" id="GO:0006269">
    <property type="term" value="P:DNA replication, synthesis of primer"/>
    <property type="evidence" value="ECO:0007669"/>
    <property type="project" value="UniProtKB-KW"/>
</dbReference>
<feature type="binding site" evidence="8">
    <location>
        <position position="363"/>
    </location>
    <ligand>
        <name>Zn(2+)</name>
        <dbReference type="ChEBI" id="CHEBI:29105"/>
        <label>1</label>
    </ligand>
</feature>
<dbReference type="InterPro" id="IPR005259">
    <property type="entry name" value="PriA"/>
</dbReference>
<keyword evidence="2 8" id="KW-0235">DNA replication</keyword>
<evidence type="ECO:0000256" key="5">
    <source>
        <dbReference type="ARBA" id="ARBA00022833"/>
    </source>
</evidence>
<protein>
    <recommendedName>
        <fullName evidence="8">Probable replication restart protein PriA</fullName>
    </recommendedName>
    <alternativeName>
        <fullName evidence="8">Putative ATP-dependent DNA helicase PriA</fullName>
    </alternativeName>
</protein>
<evidence type="ECO:0000256" key="8">
    <source>
        <dbReference type="HAMAP-Rule" id="MF_00983"/>
    </source>
</evidence>
<dbReference type="Gene3D" id="3.40.1440.60">
    <property type="entry name" value="PriA, 3(prime) DNA-binding domain"/>
    <property type="match status" value="1"/>
</dbReference>